<name>A0A8S5R7P2_9VIRU</name>
<accession>A0A8S5R7P2</accession>
<sequence length="439" mass="48587">MKIQGHIIIRRKPKNGDNGQDAVLYELMPSGQIINFSNDNVFSPSFVTCSIKKIQGNNLIMLTTASALSTEGLRLSYAMDDGSDGDTVINPTTKVYPNDKISYINFTLKKNEAIIDKKTIQICNDGKDGEKGEDGLQGCILRQSEWASGVEYRNDEALISGTRYLDIAIVTTGANTFNAYKCLKTHVSSSSIPVTNTTYWQKFNTLQPVYTPLIMAQNAILRFMQGNQLLIMKPDGKTIVAGLVGGDIPFWVGGETPNNASVYFGMAGNGQLAHGNISWNEAGDLTCERGIFKVGIKKIYRKVSLDKYTSESFKADLTTGLNFVFTKNTGNDTHYMTLPTSTDLDGFDSEMIFYGNPGAVMISGENGTYPFMYNGMRVKQIKIGSFPRRLHLSARISNDIGGSNRIEWWIVNTSDFTLQGKISSSGYYNYVESQYYNSL</sequence>
<protein>
    <submittedName>
        <fullName evidence="1">Uncharacterized protein</fullName>
    </submittedName>
</protein>
<organism evidence="1">
    <name type="scientific">virus sp. ctIVh9</name>
    <dbReference type="NCBI Taxonomy" id="2826797"/>
    <lineage>
        <taxon>Viruses</taxon>
    </lineage>
</organism>
<evidence type="ECO:0000313" key="1">
    <source>
        <dbReference type="EMBL" id="DAE27416.1"/>
    </source>
</evidence>
<dbReference type="EMBL" id="BK015838">
    <property type="protein sequence ID" value="DAE27416.1"/>
    <property type="molecule type" value="Genomic_DNA"/>
</dbReference>
<proteinExistence type="predicted"/>
<reference evidence="1" key="1">
    <citation type="journal article" date="2021" name="Proc. Natl. Acad. Sci. U.S.A.">
        <title>A Catalog of Tens of Thousands of Viruses from Human Metagenomes Reveals Hidden Associations with Chronic Diseases.</title>
        <authorList>
            <person name="Tisza M.J."/>
            <person name="Buck C.B."/>
        </authorList>
    </citation>
    <scope>NUCLEOTIDE SEQUENCE</scope>
    <source>
        <strain evidence="1">CtIVh9</strain>
    </source>
</reference>